<accession>A0ACB9DKG5</accession>
<evidence type="ECO:0000313" key="1">
    <source>
        <dbReference type="EMBL" id="KAI3746968.1"/>
    </source>
</evidence>
<protein>
    <submittedName>
        <fullName evidence="1">Uncharacterized protein</fullName>
    </submittedName>
</protein>
<reference evidence="2" key="1">
    <citation type="journal article" date="2022" name="Mol. Ecol. Resour.">
        <title>The genomes of chicory, endive, great burdock and yacon provide insights into Asteraceae palaeo-polyploidization history and plant inulin production.</title>
        <authorList>
            <person name="Fan W."/>
            <person name="Wang S."/>
            <person name="Wang H."/>
            <person name="Wang A."/>
            <person name="Jiang F."/>
            <person name="Liu H."/>
            <person name="Zhao H."/>
            <person name="Xu D."/>
            <person name="Zhang Y."/>
        </authorList>
    </citation>
    <scope>NUCLEOTIDE SEQUENCE [LARGE SCALE GENOMIC DNA]</scope>
    <source>
        <strain evidence="2">cv. Niubang</strain>
    </source>
</reference>
<gene>
    <name evidence="1" type="ORF">L6452_09410</name>
</gene>
<dbReference type="EMBL" id="CM042049">
    <property type="protein sequence ID" value="KAI3746968.1"/>
    <property type="molecule type" value="Genomic_DNA"/>
</dbReference>
<keyword evidence="2" id="KW-1185">Reference proteome</keyword>
<dbReference type="Proteomes" id="UP001055879">
    <property type="component" value="Linkage Group LG03"/>
</dbReference>
<organism evidence="1 2">
    <name type="scientific">Arctium lappa</name>
    <name type="common">Greater burdock</name>
    <name type="synonym">Lappa major</name>
    <dbReference type="NCBI Taxonomy" id="4217"/>
    <lineage>
        <taxon>Eukaryota</taxon>
        <taxon>Viridiplantae</taxon>
        <taxon>Streptophyta</taxon>
        <taxon>Embryophyta</taxon>
        <taxon>Tracheophyta</taxon>
        <taxon>Spermatophyta</taxon>
        <taxon>Magnoliopsida</taxon>
        <taxon>eudicotyledons</taxon>
        <taxon>Gunneridae</taxon>
        <taxon>Pentapetalae</taxon>
        <taxon>asterids</taxon>
        <taxon>campanulids</taxon>
        <taxon>Asterales</taxon>
        <taxon>Asteraceae</taxon>
        <taxon>Carduoideae</taxon>
        <taxon>Cardueae</taxon>
        <taxon>Arctiinae</taxon>
        <taxon>Arctium</taxon>
    </lineage>
</organism>
<reference evidence="1 2" key="2">
    <citation type="journal article" date="2022" name="Mol. Ecol. Resour.">
        <title>The genomes of chicory, endive, great burdock and yacon provide insights into Asteraceae paleo-polyploidization history and plant inulin production.</title>
        <authorList>
            <person name="Fan W."/>
            <person name="Wang S."/>
            <person name="Wang H."/>
            <person name="Wang A."/>
            <person name="Jiang F."/>
            <person name="Liu H."/>
            <person name="Zhao H."/>
            <person name="Xu D."/>
            <person name="Zhang Y."/>
        </authorList>
    </citation>
    <scope>NUCLEOTIDE SEQUENCE [LARGE SCALE GENOMIC DNA]</scope>
    <source>
        <strain evidence="2">cv. Niubang</strain>
    </source>
</reference>
<evidence type="ECO:0000313" key="2">
    <source>
        <dbReference type="Proteomes" id="UP001055879"/>
    </source>
</evidence>
<comment type="caution">
    <text evidence="1">The sequence shown here is derived from an EMBL/GenBank/DDBJ whole genome shotgun (WGS) entry which is preliminary data.</text>
</comment>
<name>A0ACB9DKG5_ARCLA</name>
<proteinExistence type="predicted"/>
<sequence>MTNFVLWVIKSPVCWLHLVLEVIQVGTVLYIAAEQMDKKNTSLTWDLIAFGYFKIIFSCFLRVLLVI</sequence>